<dbReference type="NCBIfam" id="TIGR03506">
    <property type="entry name" value="FlgEFG_subfam"/>
    <property type="match status" value="1"/>
</dbReference>
<keyword evidence="8" id="KW-1185">Reference proteome</keyword>
<evidence type="ECO:0000256" key="2">
    <source>
        <dbReference type="ARBA" id="ARBA00009677"/>
    </source>
</evidence>
<dbReference type="PANTHER" id="PTHR30435">
    <property type="entry name" value="FLAGELLAR PROTEIN"/>
    <property type="match status" value="1"/>
</dbReference>
<name>A0A363CY51_9BACT</name>
<keyword evidence="3 4" id="KW-0975">Bacterial flagellum</keyword>
<dbReference type="Proteomes" id="UP000251135">
    <property type="component" value="Unassembled WGS sequence"/>
</dbReference>
<feature type="domain" description="Flagellar basal-body/hook protein C-terminal" evidence="5">
    <location>
        <begin position="440"/>
        <end position="484"/>
    </location>
</feature>
<proteinExistence type="inferred from homology"/>
<dbReference type="InterPro" id="IPR037925">
    <property type="entry name" value="FlgE/F/G-like"/>
</dbReference>
<evidence type="ECO:0000313" key="7">
    <source>
        <dbReference type="EMBL" id="PUE64018.1"/>
    </source>
</evidence>
<sequence>MISALWNGYSGLNAFEKALNVESNNSTNVNTIGHKADDIRFEDMMYQYGYGMGTNIDSISKVMTQGNLKLTNNTYDVAIEGKGYFMVSDRKTNETFYTRAGNFYMAEDGLLQSQNGMKVLGLTPQSNSVVSSNSAKTQFDETLTNSVVSKTISNDNFLQTINARATNYNTTAVNKGLSGEGYKTKSAQIADIEALIADYKSKIDLYSSTSTAIPSPSTSQITNIDMSTSMNQLVGENDFIKIKINNEDVIQFFDTNIETTLKKLSDKISDIKGLSSSINTTTGMLTINSLIPAKEVLIKDAQINENYLSTTNLQEAKLGSGIGLVNSSREALKSALEFSNAELLDITSTLSLVGQESLSVNEIQLKLANLNLSKNTFGTIEINDGVIFLKDGDNKFIVGKLQTAHFTNEQGLDPQGDNIYQTTAESGRAFYAGKLNKLVSSSLELSTSNLGNSLTNLLVYQKAFEANSKSITTSDEMLKTAIELKK</sequence>
<dbReference type="RefSeq" id="WP_108559568.1">
    <property type="nucleotide sequence ID" value="NZ_MUXE01000011.1"/>
</dbReference>
<dbReference type="GO" id="GO:0009425">
    <property type="term" value="C:bacterial-type flagellum basal body"/>
    <property type="evidence" value="ECO:0007669"/>
    <property type="project" value="UniProtKB-SubCell"/>
</dbReference>
<reference evidence="7 8" key="1">
    <citation type="submission" date="2017-02" db="EMBL/GenBank/DDBJ databases">
        <title>Arcobacter caeni sp. nov, a new Arcobacter species isolated from reclaimed water.</title>
        <authorList>
            <person name="Figueras M.J."/>
            <person name="Perez-Cataluna A."/>
            <person name="Salas-Masso N."/>
        </authorList>
    </citation>
    <scope>NUCLEOTIDE SEQUENCE [LARGE SCALE GENOMIC DNA]</scope>
    <source>
        <strain evidence="7 8">RW17-10</strain>
    </source>
</reference>
<evidence type="ECO:0000259" key="5">
    <source>
        <dbReference type="Pfam" id="PF06429"/>
    </source>
</evidence>
<evidence type="ECO:0000256" key="1">
    <source>
        <dbReference type="ARBA" id="ARBA00004117"/>
    </source>
</evidence>
<dbReference type="InterPro" id="IPR020013">
    <property type="entry name" value="Flagellar_FlgE/F/G"/>
</dbReference>
<evidence type="ECO:0000256" key="3">
    <source>
        <dbReference type="ARBA" id="ARBA00023143"/>
    </source>
</evidence>
<dbReference type="PANTHER" id="PTHR30435:SF19">
    <property type="entry name" value="FLAGELLAR BASAL-BODY ROD PROTEIN FLGG"/>
    <property type="match status" value="1"/>
</dbReference>
<dbReference type="GO" id="GO:0071978">
    <property type="term" value="P:bacterial-type flagellum-dependent swarming motility"/>
    <property type="evidence" value="ECO:0007669"/>
    <property type="project" value="TreeGrafter"/>
</dbReference>
<evidence type="ECO:0000259" key="6">
    <source>
        <dbReference type="Pfam" id="PF22692"/>
    </source>
</evidence>
<protein>
    <submittedName>
        <fullName evidence="7">Uncharacterized protein</fullName>
    </submittedName>
</protein>
<evidence type="ECO:0000313" key="8">
    <source>
        <dbReference type="Proteomes" id="UP000251135"/>
    </source>
</evidence>
<evidence type="ECO:0000256" key="4">
    <source>
        <dbReference type="RuleBase" id="RU362116"/>
    </source>
</evidence>
<feature type="domain" description="Flagellar hook protein FlgE/F/G-like D1" evidence="6">
    <location>
        <begin position="78"/>
        <end position="136"/>
    </location>
</feature>
<comment type="subcellular location">
    <subcellularLocation>
        <location evidence="1 4">Bacterial flagellum basal body</location>
    </subcellularLocation>
</comment>
<dbReference type="SUPFAM" id="SSF117143">
    <property type="entry name" value="Flagellar hook protein flgE"/>
    <property type="match status" value="1"/>
</dbReference>
<dbReference type="AlphaFoldDB" id="A0A363CY51"/>
<dbReference type="Pfam" id="PF06429">
    <property type="entry name" value="Flg_bbr_C"/>
    <property type="match status" value="1"/>
</dbReference>
<dbReference type="Pfam" id="PF22692">
    <property type="entry name" value="LlgE_F_G_D1"/>
    <property type="match status" value="1"/>
</dbReference>
<organism evidence="7 8">
    <name type="scientific">Arcobacter caeni</name>
    <dbReference type="NCBI Taxonomy" id="1912877"/>
    <lineage>
        <taxon>Bacteria</taxon>
        <taxon>Pseudomonadati</taxon>
        <taxon>Campylobacterota</taxon>
        <taxon>Epsilonproteobacteria</taxon>
        <taxon>Campylobacterales</taxon>
        <taxon>Arcobacteraceae</taxon>
        <taxon>Arcobacter</taxon>
    </lineage>
</organism>
<dbReference type="EMBL" id="MUXE01000011">
    <property type="protein sequence ID" value="PUE64018.1"/>
    <property type="molecule type" value="Genomic_DNA"/>
</dbReference>
<gene>
    <name evidence="7" type="ORF">B0174_08230</name>
</gene>
<dbReference type="InterPro" id="IPR010930">
    <property type="entry name" value="Flg_bb/hook_C_dom"/>
</dbReference>
<accession>A0A363CY51</accession>
<dbReference type="InterPro" id="IPR053967">
    <property type="entry name" value="LlgE_F_G-like_D1"/>
</dbReference>
<comment type="caution">
    <text evidence="7">The sequence shown here is derived from an EMBL/GenBank/DDBJ whole genome shotgun (WGS) entry which is preliminary data.</text>
</comment>
<comment type="similarity">
    <text evidence="2 4">Belongs to the flagella basal body rod proteins family.</text>
</comment>
<dbReference type="OrthoDB" id="9804559at2"/>